<dbReference type="InterPro" id="IPR001650">
    <property type="entry name" value="Helicase_C-like"/>
</dbReference>
<dbReference type="InterPro" id="IPR014014">
    <property type="entry name" value="RNA_helicase_DEAD_Q_motif"/>
</dbReference>
<feature type="region of interest" description="Disordered" evidence="11">
    <location>
        <begin position="436"/>
        <end position="475"/>
    </location>
</feature>
<feature type="compositionally biased region" description="Low complexity" evidence="11">
    <location>
        <begin position="448"/>
        <end position="460"/>
    </location>
</feature>
<evidence type="ECO:0000313" key="15">
    <source>
        <dbReference type="EMBL" id="PWN35603.1"/>
    </source>
</evidence>
<dbReference type="Pfam" id="PF00271">
    <property type="entry name" value="Helicase_C"/>
    <property type="match status" value="1"/>
</dbReference>
<evidence type="ECO:0000256" key="5">
    <source>
        <dbReference type="ARBA" id="ARBA00022806"/>
    </source>
</evidence>
<feature type="compositionally biased region" description="Basic and acidic residues" evidence="11">
    <location>
        <begin position="436"/>
        <end position="447"/>
    </location>
</feature>
<comment type="similarity">
    <text evidence="10">Belongs to the DEAD box helicase family.</text>
</comment>
<keyword evidence="6 10" id="KW-0067">ATP-binding</keyword>
<feature type="domain" description="Helicase C-terminal" evidence="13">
    <location>
        <begin position="272"/>
        <end position="414"/>
    </location>
</feature>
<organism evidence="15 16">
    <name type="scientific">Meira miltonrushii</name>
    <dbReference type="NCBI Taxonomy" id="1280837"/>
    <lineage>
        <taxon>Eukaryota</taxon>
        <taxon>Fungi</taxon>
        <taxon>Dikarya</taxon>
        <taxon>Basidiomycota</taxon>
        <taxon>Ustilaginomycotina</taxon>
        <taxon>Exobasidiomycetes</taxon>
        <taxon>Exobasidiales</taxon>
        <taxon>Brachybasidiaceae</taxon>
        <taxon>Meira</taxon>
    </lineage>
</organism>
<comment type="subcellular location">
    <subcellularLocation>
        <location evidence="1">Nucleus</location>
    </subcellularLocation>
</comment>
<evidence type="ECO:0000259" key="12">
    <source>
        <dbReference type="PROSITE" id="PS51192"/>
    </source>
</evidence>
<dbReference type="FunCoup" id="A0A316VGZ5">
    <property type="interactions" value="345"/>
</dbReference>
<keyword evidence="4 10" id="KW-0378">Hydrolase</keyword>
<reference evidence="15 16" key="1">
    <citation type="journal article" date="2018" name="Mol. Biol. Evol.">
        <title>Broad Genomic Sampling Reveals a Smut Pathogenic Ancestry of the Fungal Clade Ustilaginomycotina.</title>
        <authorList>
            <person name="Kijpornyongpan T."/>
            <person name="Mondo S.J."/>
            <person name="Barry K."/>
            <person name="Sandor L."/>
            <person name="Lee J."/>
            <person name="Lipzen A."/>
            <person name="Pangilinan J."/>
            <person name="LaButti K."/>
            <person name="Hainaut M."/>
            <person name="Henrissat B."/>
            <person name="Grigoriev I.V."/>
            <person name="Spatafora J.W."/>
            <person name="Aime M.C."/>
        </authorList>
    </citation>
    <scope>NUCLEOTIDE SEQUENCE [LARGE SCALE GENOMIC DNA]</scope>
    <source>
        <strain evidence="15 16">MCA 3882</strain>
    </source>
</reference>
<dbReference type="OrthoDB" id="10261904at2759"/>
<feature type="short sequence motif" description="Q motif" evidence="9">
    <location>
        <begin position="8"/>
        <end position="36"/>
    </location>
</feature>
<keyword evidence="8" id="KW-0539">Nucleus</keyword>
<dbReference type="InterPro" id="IPR027417">
    <property type="entry name" value="P-loop_NTPase"/>
</dbReference>
<dbReference type="SMART" id="SM00490">
    <property type="entry name" value="HELICc"/>
    <property type="match status" value="1"/>
</dbReference>
<sequence length="475" mass="52683">MADTAKPKTFGSMGLSSNLVRSLSALRITHPTPIQQSSIPLILKGNDLIGGSPTGSGKTLSFAMPILQRLSLDMVGGYAVILTPTRELALQLYEQFVAVGEGARMGLRVSLVVGGLDIIKQSTELSKSRPHIIVATPGRLVDILKSGGNQEWGLERCKFVVLDEADRLLTETFGPELSYLFSILPPARSRQTLLFTATLTPEIEALANKEPEEGARKPVVCKIEQSTATPPTLDQKYLFVPSHMREPYLYHLLLNAPISFGQSGGNNEDDDEDEEEMEKVPFSIIFVARSETAALLSHMLQQLGIPNAALHSTLTQHQRMDSLTRFRQRSVPILITTDLGSRGLDVPDVELVINWDLPREWRDYIHRVGRTARNGKQGLAVNFVGERDIELFQHIEETIKVKMEEVKMHEETVLEKLNTVMTAKRMASMHLHDTHFGQNKKRNEAKAAMRMASAAQSSTSKAKKTKKTRSDGKAL</sequence>
<keyword evidence="16" id="KW-1185">Reference proteome</keyword>
<dbReference type="PANTHER" id="PTHR47959">
    <property type="entry name" value="ATP-DEPENDENT RNA HELICASE RHLE-RELATED"/>
    <property type="match status" value="1"/>
</dbReference>
<dbReference type="PANTHER" id="PTHR47959:SF24">
    <property type="entry name" value="ATP-DEPENDENT RNA HELICASE"/>
    <property type="match status" value="1"/>
</dbReference>
<evidence type="ECO:0000259" key="13">
    <source>
        <dbReference type="PROSITE" id="PS51194"/>
    </source>
</evidence>
<dbReference type="SUPFAM" id="SSF52540">
    <property type="entry name" value="P-loop containing nucleoside triphosphate hydrolases"/>
    <property type="match status" value="1"/>
</dbReference>
<dbReference type="PROSITE" id="PS00039">
    <property type="entry name" value="DEAD_ATP_HELICASE"/>
    <property type="match status" value="1"/>
</dbReference>
<evidence type="ECO:0000256" key="8">
    <source>
        <dbReference type="ARBA" id="ARBA00023242"/>
    </source>
</evidence>
<dbReference type="PROSITE" id="PS51195">
    <property type="entry name" value="Q_MOTIF"/>
    <property type="match status" value="1"/>
</dbReference>
<name>A0A316VGZ5_9BASI</name>
<dbReference type="GO" id="GO:0010467">
    <property type="term" value="P:gene expression"/>
    <property type="evidence" value="ECO:0007669"/>
    <property type="project" value="UniProtKB-ARBA"/>
</dbReference>
<dbReference type="InParanoid" id="A0A316VGZ5"/>
<dbReference type="GO" id="GO:0042254">
    <property type="term" value="P:ribosome biogenesis"/>
    <property type="evidence" value="ECO:0007669"/>
    <property type="project" value="UniProtKB-KW"/>
</dbReference>
<dbReference type="RefSeq" id="XP_025355905.1">
    <property type="nucleotide sequence ID" value="XM_025498779.1"/>
</dbReference>
<proteinExistence type="inferred from homology"/>
<evidence type="ECO:0000256" key="9">
    <source>
        <dbReference type="PROSITE-ProRule" id="PRU00552"/>
    </source>
</evidence>
<evidence type="ECO:0000256" key="1">
    <source>
        <dbReference type="ARBA" id="ARBA00004123"/>
    </source>
</evidence>
<dbReference type="InterPro" id="IPR050079">
    <property type="entry name" value="DEAD_box_RNA_helicase"/>
</dbReference>
<dbReference type="InterPro" id="IPR014001">
    <property type="entry name" value="Helicase_ATP-bd"/>
</dbReference>
<dbReference type="GO" id="GO:0005829">
    <property type="term" value="C:cytosol"/>
    <property type="evidence" value="ECO:0007669"/>
    <property type="project" value="TreeGrafter"/>
</dbReference>
<dbReference type="STRING" id="1280837.A0A316VGZ5"/>
<dbReference type="InterPro" id="IPR000629">
    <property type="entry name" value="RNA-helicase_DEAD-box_CS"/>
</dbReference>
<dbReference type="GO" id="GO:0005634">
    <property type="term" value="C:nucleus"/>
    <property type="evidence" value="ECO:0007669"/>
    <property type="project" value="UniProtKB-SubCell"/>
</dbReference>
<evidence type="ECO:0000256" key="2">
    <source>
        <dbReference type="ARBA" id="ARBA00022517"/>
    </source>
</evidence>
<dbReference type="GO" id="GO:0005524">
    <property type="term" value="F:ATP binding"/>
    <property type="evidence" value="ECO:0007669"/>
    <property type="project" value="UniProtKB-KW"/>
</dbReference>
<keyword evidence="5 10" id="KW-0347">Helicase</keyword>
<dbReference type="Gene3D" id="3.40.50.300">
    <property type="entry name" value="P-loop containing nucleotide triphosphate hydrolases"/>
    <property type="match status" value="2"/>
</dbReference>
<evidence type="ECO:0000256" key="11">
    <source>
        <dbReference type="SAM" id="MobiDB-lite"/>
    </source>
</evidence>
<accession>A0A316VGZ5</accession>
<keyword evidence="7" id="KW-0694">RNA-binding</keyword>
<dbReference type="Pfam" id="PF00270">
    <property type="entry name" value="DEAD"/>
    <property type="match status" value="1"/>
</dbReference>
<evidence type="ECO:0000256" key="10">
    <source>
        <dbReference type="RuleBase" id="RU000492"/>
    </source>
</evidence>
<dbReference type="GeneID" id="37020560"/>
<dbReference type="EMBL" id="KZ819603">
    <property type="protein sequence ID" value="PWN35603.1"/>
    <property type="molecule type" value="Genomic_DNA"/>
</dbReference>
<dbReference type="GO" id="GO:0003724">
    <property type="term" value="F:RNA helicase activity"/>
    <property type="evidence" value="ECO:0007669"/>
    <property type="project" value="InterPro"/>
</dbReference>
<dbReference type="AlphaFoldDB" id="A0A316VGZ5"/>
<dbReference type="GO" id="GO:0003723">
    <property type="term" value="F:RNA binding"/>
    <property type="evidence" value="ECO:0007669"/>
    <property type="project" value="UniProtKB-KW"/>
</dbReference>
<dbReference type="Proteomes" id="UP000245771">
    <property type="component" value="Unassembled WGS sequence"/>
</dbReference>
<evidence type="ECO:0000259" key="14">
    <source>
        <dbReference type="PROSITE" id="PS51195"/>
    </source>
</evidence>
<dbReference type="InterPro" id="IPR011545">
    <property type="entry name" value="DEAD/DEAH_box_helicase_dom"/>
</dbReference>
<protein>
    <submittedName>
        <fullName evidence="15">DEAD-domain-containing protein</fullName>
    </submittedName>
</protein>
<evidence type="ECO:0000256" key="6">
    <source>
        <dbReference type="ARBA" id="ARBA00022840"/>
    </source>
</evidence>
<feature type="domain" description="DEAD-box RNA helicase Q" evidence="14">
    <location>
        <begin position="8"/>
        <end position="36"/>
    </location>
</feature>
<gene>
    <name evidence="15" type="ORF">FA14DRAFT_160680</name>
</gene>
<evidence type="ECO:0000256" key="7">
    <source>
        <dbReference type="ARBA" id="ARBA00022884"/>
    </source>
</evidence>
<keyword evidence="3 10" id="KW-0547">Nucleotide-binding</keyword>
<dbReference type="GO" id="GO:0016787">
    <property type="term" value="F:hydrolase activity"/>
    <property type="evidence" value="ECO:0007669"/>
    <property type="project" value="UniProtKB-KW"/>
</dbReference>
<dbReference type="SMART" id="SM00487">
    <property type="entry name" value="DEXDc"/>
    <property type="match status" value="1"/>
</dbReference>
<feature type="domain" description="Helicase ATP-binding" evidence="12">
    <location>
        <begin position="39"/>
        <end position="217"/>
    </location>
</feature>
<dbReference type="PROSITE" id="PS51194">
    <property type="entry name" value="HELICASE_CTER"/>
    <property type="match status" value="1"/>
</dbReference>
<dbReference type="PROSITE" id="PS51192">
    <property type="entry name" value="HELICASE_ATP_BIND_1"/>
    <property type="match status" value="1"/>
</dbReference>
<evidence type="ECO:0000313" key="16">
    <source>
        <dbReference type="Proteomes" id="UP000245771"/>
    </source>
</evidence>
<keyword evidence="2" id="KW-0690">Ribosome biogenesis</keyword>
<evidence type="ECO:0000256" key="3">
    <source>
        <dbReference type="ARBA" id="ARBA00022741"/>
    </source>
</evidence>
<evidence type="ECO:0000256" key="4">
    <source>
        <dbReference type="ARBA" id="ARBA00022801"/>
    </source>
</evidence>
<dbReference type="CDD" id="cd18787">
    <property type="entry name" value="SF2_C_DEAD"/>
    <property type="match status" value="1"/>
</dbReference>